<dbReference type="InterPro" id="IPR019956">
    <property type="entry name" value="Ubiquitin_dom"/>
</dbReference>
<evidence type="ECO:0000313" key="6">
    <source>
        <dbReference type="Proteomes" id="UP000215914"/>
    </source>
</evidence>
<dbReference type="GO" id="GO:0016567">
    <property type="term" value="P:protein ubiquitination"/>
    <property type="evidence" value="ECO:0000318"/>
    <property type="project" value="GO_Central"/>
</dbReference>
<evidence type="ECO:0000259" key="4">
    <source>
        <dbReference type="PROSITE" id="PS50053"/>
    </source>
</evidence>
<dbReference type="OrthoDB" id="604226at2759"/>
<dbReference type="Gene3D" id="3.10.20.90">
    <property type="entry name" value="Phosphatidylinositol 3-kinase Catalytic Subunit, Chain A, domain 1"/>
    <property type="match status" value="5"/>
</dbReference>
<dbReference type="PANTHER" id="PTHR10666">
    <property type="entry name" value="UBIQUITIN"/>
    <property type="match status" value="1"/>
</dbReference>
<dbReference type="FunFam" id="3.10.20.90:FF:000160">
    <property type="entry name" value="Polyubiquitin-C"/>
    <property type="match status" value="1"/>
</dbReference>
<keyword evidence="6" id="KW-1185">Reference proteome</keyword>
<dbReference type="InterPro" id="IPR050158">
    <property type="entry name" value="Ubiquitin_ubiquitin-like"/>
</dbReference>
<dbReference type="SUPFAM" id="SSF54236">
    <property type="entry name" value="Ubiquitin-like"/>
    <property type="match status" value="5"/>
</dbReference>
<evidence type="ECO:0000256" key="3">
    <source>
        <dbReference type="SAM" id="MobiDB-lite"/>
    </source>
</evidence>
<dbReference type="Pfam" id="PF00240">
    <property type="entry name" value="ubiquitin"/>
    <property type="match status" value="5"/>
</dbReference>
<evidence type="ECO:0000256" key="2">
    <source>
        <dbReference type="ARBA" id="ARBA00022843"/>
    </source>
</evidence>
<keyword evidence="2" id="KW-0832">Ubl conjugation</keyword>
<protein>
    <submittedName>
        <fullName evidence="5">Ubiquitin domain-containing protein</fullName>
    </submittedName>
</protein>
<dbReference type="PROSITE" id="PS50053">
    <property type="entry name" value="UBIQUITIN_2"/>
    <property type="match status" value="5"/>
</dbReference>
<dbReference type="EMBL" id="MNCJ02000316">
    <property type="protein sequence ID" value="KAF5823432.1"/>
    <property type="molecule type" value="Genomic_DNA"/>
</dbReference>
<dbReference type="GO" id="GO:0019941">
    <property type="term" value="P:modification-dependent protein catabolic process"/>
    <property type="evidence" value="ECO:0000318"/>
    <property type="project" value="GO_Central"/>
</dbReference>
<dbReference type="InterPro" id="IPR029071">
    <property type="entry name" value="Ubiquitin-like_domsf"/>
</dbReference>
<feature type="domain" description="Ubiquitin-like" evidence="4">
    <location>
        <begin position="342"/>
        <end position="416"/>
    </location>
</feature>
<feature type="domain" description="Ubiquitin-like" evidence="4">
    <location>
        <begin position="187"/>
        <end position="262"/>
    </location>
</feature>
<dbReference type="InterPro" id="IPR000626">
    <property type="entry name" value="Ubiquitin-like_dom"/>
</dbReference>
<comment type="caution">
    <text evidence="5">The sequence shown here is derived from an EMBL/GenBank/DDBJ whole genome shotgun (WGS) entry which is preliminary data.</text>
</comment>
<dbReference type="GO" id="GO:0005737">
    <property type="term" value="C:cytoplasm"/>
    <property type="evidence" value="ECO:0000318"/>
    <property type="project" value="GO_Central"/>
</dbReference>
<dbReference type="PRINTS" id="PR00348">
    <property type="entry name" value="UBIQUITIN"/>
</dbReference>
<reference evidence="5" key="1">
    <citation type="journal article" date="2017" name="Nature">
        <title>The sunflower genome provides insights into oil metabolism, flowering and Asterid evolution.</title>
        <authorList>
            <person name="Badouin H."/>
            <person name="Gouzy J."/>
            <person name="Grassa C.J."/>
            <person name="Murat F."/>
            <person name="Staton S.E."/>
            <person name="Cottret L."/>
            <person name="Lelandais-Briere C."/>
            <person name="Owens G.L."/>
            <person name="Carrere S."/>
            <person name="Mayjonade B."/>
            <person name="Legrand L."/>
            <person name="Gill N."/>
            <person name="Kane N.C."/>
            <person name="Bowers J.E."/>
            <person name="Hubner S."/>
            <person name="Bellec A."/>
            <person name="Berard A."/>
            <person name="Berges H."/>
            <person name="Blanchet N."/>
            <person name="Boniface M.C."/>
            <person name="Brunel D."/>
            <person name="Catrice O."/>
            <person name="Chaidir N."/>
            <person name="Claudel C."/>
            <person name="Donnadieu C."/>
            <person name="Faraut T."/>
            <person name="Fievet G."/>
            <person name="Helmstetter N."/>
            <person name="King M."/>
            <person name="Knapp S.J."/>
            <person name="Lai Z."/>
            <person name="Le Paslier M.C."/>
            <person name="Lippi Y."/>
            <person name="Lorenzon L."/>
            <person name="Mandel J.R."/>
            <person name="Marage G."/>
            <person name="Marchand G."/>
            <person name="Marquand E."/>
            <person name="Bret-Mestries E."/>
            <person name="Morien E."/>
            <person name="Nambeesan S."/>
            <person name="Nguyen T."/>
            <person name="Pegot-Espagnet P."/>
            <person name="Pouilly N."/>
            <person name="Raftis F."/>
            <person name="Sallet E."/>
            <person name="Schiex T."/>
            <person name="Thomas J."/>
            <person name="Vandecasteele C."/>
            <person name="Vares D."/>
            <person name="Vear F."/>
            <person name="Vautrin S."/>
            <person name="Crespi M."/>
            <person name="Mangin B."/>
            <person name="Burke J.M."/>
            <person name="Salse J."/>
            <person name="Munos S."/>
            <person name="Vincourt P."/>
            <person name="Rieseberg L.H."/>
            <person name="Langlade N.B."/>
        </authorList>
    </citation>
    <scope>NUCLEOTIDE SEQUENCE</scope>
    <source>
        <tissue evidence="5">Leaves</tissue>
    </source>
</reference>
<feature type="domain" description="Ubiquitin-like" evidence="4">
    <location>
        <begin position="115"/>
        <end position="186"/>
    </location>
</feature>
<proteinExistence type="predicted"/>
<dbReference type="SMART" id="SM00213">
    <property type="entry name" value="UBQ"/>
    <property type="match status" value="5"/>
</dbReference>
<dbReference type="AlphaFoldDB" id="A0A9K3P3L4"/>
<organism evidence="5 6">
    <name type="scientific">Helianthus annuus</name>
    <name type="common">Common sunflower</name>
    <dbReference type="NCBI Taxonomy" id="4232"/>
    <lineage>
        <taxon>Eukaryota</taxon>
        <taxon>Viridiplantae</taxon>
        <taxon>Streptophyta</taxon>
        <taxon>Embryophyta</taxon>
        <taxon>Tracheophyta</taxon>
        <taxon>Spermatophyta</taxon>
        <taxon>Magnoliopsida</taxon>
        <taxon>eudicotyledons</taxon>
        <taxon>Gunneridae</taxon>
        <taxon>Pentapetalae</taxon>
        <taxon>asterids</taxon>
        <taxon>campanulids</taxon>
        <taxon>Asterales</taxon>
        <taxon>Asteraceae</taxon>
        <taxon>Asteroideae</taxon>
        <taxon>Heliantheae alliance</taxon>
        <taxon>Heliantheae</taxon>
        <taxon>Helianthus</taxon>
    </lineage>
</organism>
<reference evidence="5" key="2">
    <citation type="submission" date="2020-06" db="EMBL/GenBank/DDBJ databases">
        <title>Helianthus annuus Genome sequencing and assembly Release 2.</title>
        <authorList>
            <person name="Gouzy J."/>
            <person name="Langlade N."/>
            <person name="Munos S."/>
        </authorList>
    </citation>
    <scope>NUCLEOTIDE SEQUENCE</scope>
    <source>
        <tissue evidence="5">Leaves</tissue>
    </source>
</reference>
<gene>
    <name evidence="5" type="ORF">HanXRQr2_Chr01g0038291</name>
</gene>
<feature type="region of interest" description="Disordered" evidence="3">
    <location>
        <begin position="1"/>
        <end position="31"/>
    </location>
</feature>
<sequence length="416" mass="47018">MASLTEPSGDEDDRSGNRKRKNPSDDADSYFEAEENDDGQIKVMTVTSKIISLNVKGLDTIGDIKIKIKDAESIPCHQQELIFDEMILQDTDILANLCIKKESTLKLMRNSNGFMKIFVKILGPCPETLSLEVEPSDTIGNVKAKMRRSGDVLIYNEIVLNDKHTLADFNIINGSTLTSMVKYEKSMEIFVNSYTGKTISLLVNPTYTISKVKSMLLYEEDIQYGEQVLIFNELVLEDSGTLFDFNINRKSTLTLMRRSRGSKESMKIFIKMLTGEIITQMVKPSDTVNNVKAKIQDKVHIPHRRQELIFNEVVLYGIDTLSSYNIKNESTLTVMRASPGLMRIFIRTLNGKTITLEVESSDTTENVQSKIQNLVGIPCDQQRLIFNEKLLAEGRTLADHGVHRESIIHLVLRLRG</sequence>
<keyword evidence="1" id="KW-1017">Isopeptide bond</keyword>
<feature type="domain" description="Ubiquitin-like" evidence="4">
    <location>
        <begin position="266"/>
        <end position="341"/>
    </location>
</feature>
<dbReference type="Gramene" id="mRNA:HanXRQr2_Chr01g0038291">
    <property type="protein sequence ID" value="mRNA:HanXRQr2_Chr01g0038291"/>
    <property type="gene ID" value="HanXRQr2_Chr01g0038291"/>
</dbReference>
<evidence type="ECO:0000256" key="1">
    <source>
        <dbReference type="ARBA" id="ARBA00022499"/>
    </source>
</evidence>
<dbReference type="GO" id="GO:0031625">
    <property type="term" value="F:ubiquitin protein ligase binding"/>
    <property type="evidence" value="ECO:0000318"/>
    <property type="project" value="GO_Central"/>
</dbReference>
<accession>A0A9K3P3L4</accession>
<dbReference type="GO" id="GO:0003729">
    <property type="term" value="F:mRNA binding"/>
    <property type="evidence" value="ECO:0007669"/>
    <property type="project" value="UniProtKB-ARBA"/>
</dbReference>
<evidence type="ECO:0000313" key="5">
    <source>
        <dbReference type="EMBL" id="KAF5823432.1"/>
    </source>
</evidence>
<feature type="domain" description="Ubiquitin-like" evidence="4">
    <location>
        <begin position="39"/>
        <end position="114"/>
    </location>
</feature>
<dbReference type="Proteomes" id="UP000215914">
    <property type="component" value="Unassembled WGS sequence"/>
</dbReference>
<dbReference type="GO" id="GO:0005634">
    <property type="term" value="C:nucleus"/>
    <property type="evidence" value="ECO:0000318"/>
    <property type="project" value="GO_Central"/>
</dbReference>
<dbReference type="GO" id="GO:0031386">
    <property type="term" value="F:protein tag activity"/>
    <property type="evidence" value="ECO:0000318"/>
    <property type="project" value="GO_Central"/>
</dbReference>
<name>A0A9K3P3L4_HELAN</name>